<reference evidence="2" key="1">
    <citation type="submission" date="2017-10" db="EMBL/GenBank/DDBJ databases">
        <title>Draft genome sequence of the planktic cyanobacteria Tychonema bourrellyi isolated from alpine lentic freshwater.</title>
        <authorList>
            <person name="Tett A."/>
            <person name="Armanini F."/>
            <person name="Asnicar F."/>
            <person name="Boscaini A."/>
            <person name="Pasolli E."/>
            <person name="Zolfo M."/>
            <person name="Donati C."/>
            <person name="Salmaso N."/>
            <person name="Segata N."/>
        </authorList>
    </citation>
    <scope>NUCLEOTIDE SEQUENCE</scope>
    <source>
        <strain evidence="2">FEM_GT703</strain>
    </source>
</reference>
<keyword evidence="3" id="KW-1185">Reference proteome</keyword>
<dbReference type="Pfam" id="PF12784">
    <property type="entry name" value="PDDEXK_2"/>
    <property type="match status" value="1"/>
</dbReference>
<dbReference type="OrthoDB" id="419816at2"/>
<dbReference type="PANTHER" id="PTHR41317:SF1">
    <property type="entry name" value="PD-(D_E)XK NUCLEASE FAMILY TRANSPOSASE"/>
    <property type="match status" value="1"/>
</dbReference>
<feature type="domain" description="DUF4351" evidence="1">
    <location>
        <begin position="257"/>
        <end position="315"/>
    </location>
</feature>
<dbReference type="Pfam" id="PF14261">
    <property type="entry name" value="DUF4351"/>
    <property type="match status" value="1"/>
</dbReference>
<protein>
    <submittedName>
        <fullName evidence="2">Transposase</fullName>
    </submittedName>
</protein>
<dbReference type="InterPro" id="IPR010106">
    <property type="entry name" value="RpnA"/>
</dbReference>
<proteinExistence type="predicted"/>
<sequence>MNFINPKTDFAFKKIFGSAESKDILISFLNALLYEARPVIEDLEIIDPYLAPNIKGIKDTYLDVKAKISGDKTVIIEMQVLNVEYFQQRVLYNATKTYSMQLSTGTGYSKLNPVIALTITDFKMFENMDTVISHFIFKEKTFLVDYLADQFELVFVELPKFNKGLDELETLTDKWIYFMKTAQALHSVPEELGNVQELKQAFTIASTANLNAQELDDLDKREMWIQDQRGSISLATKIALAEGIEQGIELGIEQGIEQGIKQGNLRLITRQLERSVGELSPDIITWISQLSVEQLESLGEAVLDFTKLSDLTTWLQVHNNPE</sequence>
<comment type="caution">
    <text evidence="2">The sequence shown here is derived from an EMBL/GenBank/DDBJ whole genome shotgun (WGS) entry which is preliminary data.</text>
</comment>
<dbReference type="InterPro" id="IPR025587">
    <property type="entry name" value="DUF4351"/>
</dbReference>
<dbReference type="AlphaFoldDB" id="A0A2G4F1A7"/>
<name>A0A2G4F1A7_9CYAN</name>
<organism evidence="2 3">
    <name type="scientific">Tychonema bourrellyi FEM_GT703</name>
    <dbReference type="NCBI Taxonomy" id="2040638"/>
    <lineage>
        <taxon>Bacteria</taxon>
        <taxon>Bacillati</taxon>
        <taxon>Cyanobacteriota</taxon>
        <taxon>Cyanophyceae</taxon>
        <taxon>Oscillatoriophycideae</taxon>
        <taxon>Oscillatoriales</taxon>
        <taxon>Microcoleaceae</taxon>
        <taxon>Tychonema</taxon>
    </lineage>
</organism>
<gene>
    <name evidence="2" type="ORF">CP500_011740</name>
</gene>
<dbReference type="NCBIfam" id="TIGR01784">
    <property type="entry name" value="T_den_put_tspse"/>
    <property type="match status" value="1"/>
</dbReference>
<dbReference type="RefSeq" id="WP_096828324.1">
    <property type="nucleotide sequence ID" value="NZ_NXIB02000059.1"/>
</dbReference>
<dbReference type="Proteomes" id="UP000226442">
    <property type="component" value="Unassembled WGS sequence"/>
</dbReference>
<evidence type="ECO:0000313" key="3">
    <source>
        <dbReference type="Proteomes" id="UP000226442"/>
    </source>
</evidence>
<evidence type="ECO:0000259" key="1">
    <source>
        <dbReference type="Pfam" id="PF14261"/>
    </source>
</evidence>
<accession>A0A2G4F1A7</accession>
<dbReference type="PANTHER" id="PTHR41317">
    <property type="entry name" value="PD-(D_E)XK NUCLEASE FAMILY TRANSPOSASE"/>
    <property type="match status" value="1"/>
</dbReference>
<evidence type="ECO:0000313" key="2">
    <source>
        <dbReference type="EMBL" id="PHX55247.1"/>
    </source>
</evidence>
<dbReference type="EMBL" id="NXIB02000059">
    <property type="protein sequence ID" value="PHX55247.1"/>
    <property type="molecule type" value="Genomic_DNA"/>
</dbReference>